<keyword evidence="2" id="KW-1185">Reference proteome</keyword>
<reference evidence="1 2" key="1">
    <citation type="submission" date="2018-08" db="EMBL/GenBank/DDBJ databases">
        <title>Draft genome sequences of two Aspergillus turcosus clinical strains isolated from bronchoalveolar lavage fluid: one azole-susceptible and the other azole-resistant.</title>
        <authorList>
            <person name="Parent-Michaud M."/>
            <person name="Dufresne P.J."/>
            <person name="Fournier E."/>
            <person name="Martineau C."/>
            <person name="Moreira S."/>
            <person name="Perkins V."/>
            <person name="De Repentigny L."/>
            <person name="Dufresne S.F."/>
        </authorList>
    </citation>
    <scope>NUCLEOTIDE SEQUENCE [LARGE SCALE GENOMIC DNA]</scope>
    <source>
        <strain evidence="1">HMR AF 1038</strain>
    </source>
</reference>
<dbReference type="Proteomes" id="UP000215289">
    <property type="component" value="Unassembled WGS sequence"/>
</dbReference>
<evidence type="ECO:0000313" key="2">
    <source>
        <dbReference type="Proteomes" id="UP000215289"/>
    </source>
</evidence>
<accession>A0A229WU91</accession>
<evidence type="ECO:0000313" key="1">
    <source>
        <dbReference type="EMBL" id="RLM00590.1"/>
    </source>
</evidence>
<comment type="caution">
    <text evidence="1">The sequence shown here is derived from an EMBL/GenBank/DDBJ whole genome shotgun (WGS) entry which is preliminary data.</text>
</comment>
<protein>
    <submittedName>
        <fullName evidence="1">Uncharacterized protein</fullName>
    </submittedName>
</protein>
<gene>
    <name evidence="1" type="ORF">CFD26_101254</name>
</gene>
<dbReference type="EMBL" id="NIDN02000013">
    <property type="protein sequence ID" value="RLM00590.1"/>
    <property type="molecule type" value="Genomic_DNA"/>
</dbReference>
<organism evidence="1 2">
    <name type="scientific">Aspergillus turcosus</name>
    <dbReference type="NCBI Taxonomy" id="1245748"/>
    <lineage>
        <taxon>Eukaryota</taxon>
        <taxon>Fungi</taxon>
        <taxon>Dikarya</taxon>
        <taxon>Ascomycota</taxon>
        <taxon>Pezizomycotina</taxon>
        <taxon>Eurotiomycetes</taxon>
        <taxon>Eurotiomycetidae</taxon>
        <taxon>Eurotiales</taxon>
        <taxon>Aspergillaceae</taxon>
        <taxon>Aspergillus</taxon>
        <taxon>Aspergillus subgen. Fumigati</taxon>
    </lineage>
</organism>
<proteinExistence type="predicted"/>
<sequence length="218" mass="25176">MKGQSITGFMKGLKIILAQMETFPQRSCQTRAIKQAAIPPPTIEDLDLGDYELFPCDCTPQGIRSLEIAYLRSPPLSSLKTKECRLDIRRALDSLEPMSTCKRCSGKEYVRAFLYLLCRTILQRCRAFYQHLVRTYEGKDEQPVLLGDYQLATVEERAALLCMLTYVEIKRFHDCVGRIIETLREQPMFDDDSWALIKGQAYKLAIDTAELRFRFIRC</sequence>
<name>A0A229WU91_9EURO</name>
<dbReference type="AlphaFoldDB" id="A0A229WU91"/>
<dbReference type="OrthoDB" id="4497351at2759"/>